<evidence type="ECO:0000313" key="15">
    <source>
        <dbReference type="EMBL" id="SAM00012.1"/>
    </source>
</evidence>
<dbReference type="GO" id="GO:0030286">
    <property type="term" value="C:dynein complex"/>
    <property type="evidence" value="ECO:0007669"/>
    <property type="project" value="UniProtKB-KW"/>
</dbReference>
<evidence type="ECO:0000256" key="10">
    <source>
        <dbReference type="ARBA" id="ARBA00023175"/>
    </source>
</evidence>
<dbReference type="AlphaFoldDB" id="A0A163JKK1"/>
<evidence type="ECO:0000256" key="8">
    <source>
        <dbReference type="ARBA" id="ARBA00023017"/>
    </source>
</evidence>
<sequence length="536" mass="59411">MADSKAVIKSVDMSEEMQQEAIEVSTQALEKYNIEKDIAAHIKREFDKKYGPTWHCVVGRNFGSFVTHGCLSFTYFFASKCNGRILMWNLILASIQAIIQVMTVVILGFIFAKAGHFNMDKQKWLSKLNLMYFTPCLLFSNVASTISFEKFIGLWPIPVFYYVYSLLFYAMTQLSTRALGLKADHRRFVLACVMFQNTNSLPLAIISSLSVSEAANILFWGSDDTQEAVAARGTSYTLFFAIFGNLLRWSYGYQLLQKHQTDDIVEEYPQQQDQPQDSSSTTAPSERSISSSAPSQSVKQQQPASETSPLLPKHLHNNNTPVVINCHDQQQDPSQVSPASIPHNSIRKLGIATKQLALWFNSFMTPPLYAAVLALIVGLTPLKQVLYDKQSFLYPSFTKAIEMCGKAAVPIVLSCLGAQLASISASQHHTPGIQKPVAAAVVIRMLMAPLVVVPLVVLFVKVGSAYSILATDPVFSVMLIVLGCTPTAINLIQISQVNAIFEEEMLHVLFWSYGVVCVPVVTLIVFLALNVVDRLL</sequence>
<dbReference type="GO" id="GO:0007017">
    <property type="term" value="P:microtubule-based process"/>
    <property type="evidence" value="ECO:0007669"/>
    <property type="project" value="InterPro"/>
</dbReference>
<dbReference type="SMART" id="SM01375">
    <property type="entry name" value="Dynein_light"/>
    <property type="match status" value="1"/>
</dbReference>
<evidence type="ECO:0000256" key="11">
    <source>
        <dbReference type="ARBA" id="ARBA00023212"/>
    </source>
</evidence>
<evidence type="ECO:0000256" key="14">
    <source>
        <dbReference type="SAM" id="Phobius"/>
    </source>
</evidence>
<evidence type="ECO:0000313" key="16">
    <source>
        <dbReference type="Proteomes" id="UP000078561"/>
    </source>
</evidence>
<feature type="transmembrane region" description="Helical" evidence="14">
    <location>
        <begin position="130"/>
        <end position="148"/>
    </location>
</feature>
<feature type="transmembrane region" description="Helical" evidence="14">
    <location>
        <begin position="474"/>
        <end position="494"/>
    </location>
</feature>
<dbReference type="GO" id="GO:0005783">
    <property type="term" value="C:endoplasmic reticulum"/>
    <property type="evidence" value="ECO:0007669"/>
    <property type="project" value="TreeGrafter"/>
</dbReference>
<feature type="compositionally biased region" description="Low complexity" evidence="13">
    <location>
        <begin position="269"/>
        <end position="305"/>
    </location>
</feature>
<comment type="subcellular location">
    <subcellularLocation>
        <location evidence="2">Cytoplasm</location>
        <location evidence="2">Cytoskeleton</location>
    </subcellularLocation>
    <subcellularLocation>
        <location evidence="1">Membrane</location>
        <topology evidence="1">Multi-pass membrane protein</topology>
    </subcellularLocation>
</comment>
<dbReference type="FunCoup" id="A0A163JKK1">
    <property type="interactions" value="39"/>
</dbReference>
<protein>
    <recommendedName>
        <fullName evidence="17">Dynein light chain 1, cytoplasmic</fullName>
    </recommendedName>
</protein>
<evidence type="ECO:0000256" key="4">
    <source>
        <dbReference type="ARBA" id="ARBA00022490"/>
    </source>
</evidence>
<keyword evidence="11" id="KW-0206">Cytoskeleton</keyword>
<dbReference type="GO" id="GO:0016020">
    <property type="term" value="C:membrane"/>
    <property type="evidence" value="ECO:0007669"/>
    <property type="project" value="UniProtKB-SubCell"/>
</dbReference>
<evidence type="ECO:0000256" key="3">
    <source>
        <dbReference type="ARBA" id="ARBA00010156"/>
    </source>
</evidence>
<dbReference type="InterPro" id="IPR037177">
    <property type="entry name" value="DLC_sf"/>
</dbReference>
<dbReference type="Pfam" id="PF01221">
    <property type="entry name" value="Dynein_light"/>
    <property type="match status" value="1"/>
</dbReference>
<dbReference type="EMBL" id="LT553043">
    <property type="protein sequence ID" value="SAM00012.1"/>
    <property type="molecule type" value="Genomic_DNA"/>
</dbReference>
<accession>A0A163JKK1</accession>
<dbReference type="InterPro" id="IPR004776">
    <property type="entry name" value="Mem_transp_PIN-like"/>
</dbReference>
<feature type="transmembrane region" description="Helical" evidence="14">
    <location>
        <begin position="368"/>
        <end position="387"/>
    </location>
</feature>
<evidence type="ECO:0000256" key="6">
    <source>
        <dbReference type="ARBA" id="ARBA00022701"/>
    </source>
</evidence>
<keyword evidence="4" id="KW-0963">Cytoplasm</keyword>
<dbReference type="GO" id="GO:0005874">
    <property type="term" value="C:microtubule"/>
    <property type="evidence" value="ECO:0007669"/>
    <property type="project" value="UniProtKB-KW"/>
</dbReference>
<feature type="transmembrane region" description="Helical" evidence="14">
    <location>
        <begin position="506"/>
        <end position="529"/>
    </location>
</feature>
<dbReference type="PANTHER" id="PTHR31794">
    <property type="entry name" value="AUXIN EFFLUX TRANSPORTER FAMILY PROTEIN (EUROFUNG)"/>
    <property type="match status" value="1"/>
</dbReference>
<proteinExistence type="inferred from homology"/>
<evidence type="ECO:0000256" key="2">
    <source>
        <dbReference type="ARBA" id="ARBA00004245"/>
    </source>
</evidence>
<organism evidence="15">
    <name type="scientific">Absidia glauca</name>
    <name type="common">Pin mould</name>
    <dbReference type="NCBI Taxonomy" id="4829"/>
    <lineage>
        <taxon>Eukaryota</taxon>
        <taxon>Fungi</taxon>
        <taxon>Fungi incertae sedis</taxon>
        <taxon>Mucoromycota</taxon>
        <taxon>Mucoromycotina</taxon>
        <taxon>Mucoromycetes</taxon>
        <taxon>Mucorales</taxon>
        <taxon>Cunninghamellaceae</taxon>
        <taxon>Absidia</taxon>
    </lineage>
</organism>
<keyword evidence="10" id="KW-0505">Motor protein</keyword>
<keyword evidence="8" id="KW-0243">Dynein</keyword>
<evidence type="ECO:0000256" key="13">
    <source>
        <dbReference type="SAM" id="MobiDB-lite"/>
    </source>
</evidence>
<keyword evidence="5 14" id="KW-0812">Transmembrane</keyword>
<feature type="region of interest" description="Disordered" evidence="13">
    <location>
        <begin position="268"/>
        <end position="312"/>
    </location>
</feature>
<evidence type="ECO:0000256" key="9">
    <source>
        <dbReference type="ARBA" id="ARBA00023136"/>
    </source>
</evidence>
<keyword evidence="16" id="KW-1185">Reference proteome</keyword>
<dbReference type="InterPro" id="IPR001372">
    <property type="entry name" value="Dynein_light_chain_typ-1/2"/>
</dbReference>
<dbReference type="CDD" id="cd21452">
    <property type="entry name" value="DLC-like_DYNLL1_DYNLL2"/>
    <property type="match status" value="1"/>
</dbReference>
<dbReference type="Proteomes" id="UP000078561">
    <property type="component" value="Unassembled WGS sequence"/>
</dbReference>
<keyword evidence="9 14" id="KW-0472">Membrane</keyword>
<keyword evidence="7 14" id="KW-1133">Transmembrane helix</keyword>
<evidence type="ECO:0000256" key="12">
    <source>
        <dbReference type="ARBA" id="ARBA00055833"/>
    </source>
</evidence>
<feature type="transmembrane region" description="Helical" evidence="14">
    <location>
        <begin position="85"/>
        <end position="110"/>
    </location>
</feature>
<name>A0A163JKK1_ABSGL</name>
<comment type="function">
    <text evidence="12">Acts as one of several non-catalytic accessory components of the cytoplasmic dynein complex that are thought to be involved in linking dynein to cargos and to adapter proteins that regulate dynein function. Cytoplasmic dynein 1 acts as a motor for the intracellular retrograde motility of vesicles and organelles along microtubules. May play a role in changing or maintaining the spatial distribution of cytoskeletal structures. Also a component of the nuclear pore complex.</text>
</comment>
<dbReference type="STRING" id="4829.A0A163JKK1"/>
<dbReference type="OrthoDB" id="191139at2759"/>
<dbReference type="SUPFAM" id="SSF54648">
    <property type="entry name" value="DLC"/>
    <property type="match status" value="1"/>
</dbReference>
<dbReference type="PANTHER" id="PTHR31794:SF2">
    <property type="entry name" value="AUXIN EFFLUX TRANSPORTER FAMILY PROTEIN (EUROFUNG)"/>
    <property type="match status" value="1"/>
</dbReference>
<evidence type="ECO:0008006" key="17">
    <source>
        <dbReference type="Google" id="ProtNLM"/>
    </source>
</evidence>
<dbReference type="InParanoid" id="A0A163JKK1"/>
<dbReference type="Pfam" id="PF03547">
    <property type="entry name" value="Mem_trans"/>
    <property type="match status" value="1"/>
</dbReference>
<dbReference type="GO" id="GO:0055085">
    <property type="term" value="P:transmembrane transport"/>
    <property type="evidence" value="ECO:0007669"/>
    <property type="project" value="InterPro"/>
</dbReference>
<comment type="similarity">
    <text evidence="3">Belongs to the dynein light chain family.</text>
</comment>
<keyword evidence="6" id="KW-0493">Microtubule</keyword>
<feature type="transmembrane region" description="Helical" evidence="14">
    <location>
        <begin position="437"/>
        <end position="462"/>
    </location>
</feature>
<reference evidence="15" key="1">
    <citation type="submission" date="2016-04" db="EMBL/GenBank/DDBJ databases">
        <authorList>
            <person name="Evans L.H."/>
            <person name="Alamgir A."/>
            <person name="Owens N."/>
            <person name="Weber N.D."/>
            <person name="Virtaneva K."/>
            <person name="Barbian K."/>
            <person name="Babar A."/>
            <person name="Rosenke K."/>
        </authorList>
    </citation>
    <scope>NUCLEOTIDE SEQUENCE [LARGE SCALE GENOMIC DNA]</scope>
    <source>
        <strain evidence="15">CBS 101.48</strain>
    </source>
</reference>
<evidence type="ECO:0000256" key="7">
    <source>
        <dbReference type="ARBA" id="ARBA00022989"/>
    </source>
</evidence>
<evidence type="ECO:0000256" key="5">
    <source>
        <dbReference type="ARBA" id="ARBA00022692"/>
    </source>
</evidence>
<dbReference type="FunFam" id="3.30.740.10:FF:000001">
    <property type="entry name" value="Dynein light chain"/>
    <property type="match status" value="1"/>
</dbReference>
<dbReference type="Gene3D" id="3.30.740.10">
    <property type="entry name" value="Protein Inhibitor Of Neuronal Nitric Oxide Synthase"/>
    <property type="match status" value="1"/>
</dbReference>
<feature type="transmembrane region" description="Helical" evidence="14">
    <location>
        <begin position="233"/>
        <end position="251"/>
    </location>
</feature>
<gene>
    <name evidence="15" type="primary">ABSGL_05668.1 scaffold 7188</name>
</gene>
<evidence type="ECO:0000256" key="1">
    <source>
        <dbReference type="ARBA" id="ARBA00004141"/>
    </source>
</evidence>